<keyword evidence="1" id="KW-1133">Transmembrane helix</keyword>
<keyword evidence="1" id="KW-0812">Transmembrane</keyword>
<dbReference type="AlphaFoldDB" id="A0A4R2C172"/>
<evidence type="ECO:0000313" key="2">
    <source>
        <dbReference type="EMBL" id="TCN34127.1"/>
    </source>
</evidence>
<feature type="transmembrane region" description="Helical" evidence="1">
    <location>
        <begin position="12"/>
        <end position="35"/>
    </location>
</feature>
<dbReference type="EMBL" id="SLVU01000002">
    <property type="protein sequence ID" value="TCN34127.1"/>
    <property type="molecule type" value="Genomic_DNA"/>
</dbReference>
<sequence>MQEMVGPNGFLTSVFGMSALGSASLFIVLIGYIVLKDLPLMDKHGRYLSYFFTHRKREAKVLTATWAIALSFFVTTWFLSTL</sequence>
<evidence type="ECO:0000256" key="1">
    <source>
        <dbReference type="SAM" id="Phobius"/>
    </source>
</evidence>
<dbReference type="RefSeq" id="WP_165913890.1">
    <property type="nucleotide sequence ID" value="NZ_SLVU01000002.1"/>
</dbReference>
<feature type="transmembrane region" description="Helical" evidence="1">
    <location>
        <begin position="61"/>
        <end position="79"/>
    </location>
</feature>
<accession>A0A4R2C172</accession>
<evidence type="ECO:0000313" key="3">
    <source>
        <dbReference type="Proteomes" id="UP000295043"/>
    </source>
</evidence>
<comment type="caution">
    <text evidence="2">The sequence shown here is derived from an EMBL/GenBank/DDBJ whole genome shotgun (WGS) entry which is preliminary data.</text>
</comment>
<organism evidence="2 3">
    <name type="scientific">Sinorhizobium americanum</name>
    <dbReference type="NCBI Taxonomy" id="194963"/>
    <lineage>
        <taxon>Bacteria</taxon>
        <taxon>Pseudomonadati</taxon>
        <taxon>Pseudomonadota</taxon>
        <taxon>Alphaproteobacteria</taxon>
        <taxon>Hyphomicrobiales</taxon>
        <taxon>Rhizobiaceae</taxon>
        <taxon>Sinorhizobium/Ensifer group</taxon>
        <taxon>Sinorhizobium</taxon>
    </lineage>
</organism>
<reference evidence="2 3" key="1">
    <citation type="submission" date="2019-03" db="EMBL/GenBank/DDBJ databases">
        <title>Genomic Encyclopedia of Type Strains, Phase IV (KMG-V): Genome sequencing to study the core and pangenomes of soil and plant-associated prokaryotes.</title>
        <authorList>
            <person name="Whitman W."/>
        </authorList>
    </citation>
    <scope>NUCLEOTIDE SEQUENCE [LARGE SCALE GENOMIC DNA]</scope>
    <source>
        <strain evidence="2 3">23C40</strain>
    </source>
</reference>
<name>A0A4R2C172_9HYPH</name>
<dbReference type="Proteomes" id="UP000295043">
    <property type="component" value="Unassembled WGS sequence"/>
</dbReference>
<keyword evidence="1" id="KW-0472">Membrane</keyword>
<protein>
    <submittedName>
        <fullName evidence="2">Uncharacterized protein</fullName>
    </submittedName>
</protein>
<gene>
    <name evidence="2" type="ORF">EV184_102439</name>
</gene>
<proteinExistence type="predicted"/>